<accession>A0A0D2K6U0</accession>
<reference evidence="1 2" key="1">
    <citation type="journal article" date="2013" name="BMC Genomics">
        <title>Reconstruction of the lipid metabolism for the microalga Monoraphidium neglectum from its genome sequence reveals characteristics suitable for biofuel production.</title>
        <authorList>
            <person name="Bogen C."/>
            <person name="Al-Dilaimi A."/>
            <person name="Albersmeier A."/>
            <person name="Wichmann J."/>
            <person name="Grundmann M."/>
            <person name="Rupp O."/>
            <person name="Lauersen K.J."/>
            <person name="Blifernez-Klassen O."/>
            <person name="Kalinowski J."/>
            <person name="Goesmann A."/>
            <person name="Mussgnug J.H."/>
            <person name="Kruse O."/>
        </authorList>
    </citation>
    <scope>NUCLEOTIDE SEQUENCE [LARGE SCALE GENOMIC DNA]</scope>
    <source>
        <strain evidence="1 2">SAG 48.87</strain>
    </source>
</reference>
<dbReference type="RefSeq" id="XP_013890928.1">
    <property type="nucleotide sequence ID" value="XM_014035474.1"/>
</dbReference>
<keyword evidence="2" id="KW-1185">Reference proteome</keyword>
<gene>
    <name evidence="1" type="ORF">MNEG_16055</name>
</gene>
<protein>
    <submittedName>
        <fullName evidence="1">Uncharacterized protein</fullName>
    </submittedName>
</protein>
<dbReference type="Proteomes" id="UP000054498">
    <property type="component" value="Unassembled WGS sequence"/>
</dbReference>
<dbReference type="KEGG" id="mng:MNEG_16055"/>
<evidence type="ECO:0000313" key="2">
    <source>
        <dbReference type="Proteomes" id="UP000054498"/>
    </source>
</evidence>
<name>A0A0D2K6U0_9CHLO</name>
<evidence type="ECO:0000313" key="1">
    <source>
        <dbReference type="EMBL" id="KIY91908.1"/>
    </source>
</evidence>
<dbReference type="EMBL" id="KK106147">
    <property type="protein sequence ID" value="KIY91908.1"/>
    <property type="molecule type" value="Genomic_DNA"/>
</dbReference>
<dbReference type="OrthoDB" id="10249612at2759"/>
<sequence>MQLMSTAAANDVTAEPLEVVGGGVMEWRRDRDRHLHLHSAYVTPAGRGPNGPMSTAEVLNLAGVLTKQSLPIHYKVSTDHGKTL</sequence>
<dbReference type="AlphaFoldDB" id="A0A0D2K6U0"/>
<dbReference type="GeneID" id="25733777"/>
<dbReference type="STRING" id="145388.A0A0D2K6U0"/>
<proteinExistence type="predicted"/>
<organism evidence="1 2">
    <name type="scientific">Monoraphidium neglectum</name>
    <dbReference type="NCBI Taxonomy" id="145388"/>
    <lineage>
        <taxon>Eukaryota</taxon>
        <taxon>Viridiplantae</taxon>
        <taxon>Chlorophyta</taxon>
        <taxon>core chlorophytes</taxon>
        <taxon>Chlorophyceae</taxon>
        <taxon>CS clade</taxon>
        <taxon>Sphaeropleales</taxon>
        <taxon>Selenastraceae</taxon>
        <taxon>Monoraphidium</taxon>
    </lineage>
</organism>